<feature type="transmembrane region" description="Helical" evidence="2">
    <location>
        <begin position="229"/>
        <end position="247"/>
    </location>
</feature>
<dbReference type="AlphaFoldDB" id="A0A4R4U8F5"/>
<protein>
    <submittedName>
        <fullName evidence="3">PepSY domain-containing protein</fullName>
    </submittedName>
</protein>
<dbReference type="Proteomes" id="UP000294744">
    <property type="component" value="Unassembled WGS sequence"/>
</dbReference>
<dbReference type="PANTHER" id="PTHR34219:SF1">
    <property type="entry name" value="PEPSY DOMAIN-CONTAINING PROTEIN"/>
    <property type="match status" value="1"/>
</dbReference>
<evidence type="ECO:0000256" key="2">
    <source>
        <dbReference type="SAM" id="Phobius"/>
    </source>
</evidence>
<name>A0A4R4U8F5_9PSEU</name>
<evidence type="ECO:0000256" key="1">
    <source>
        <dbReference type="SAM" id="MobiDB-lite"/>
    </source>
</evidence>
<feature type="transmembrane region" description="Helical" evidence="2">
    <location>
        <begin position="465"/>
        <end position="491"/>
    </location>
</feature>
<dbReference type="PANTHER" id="PTHR34219">
    <property type="entry name" value="IRON-REGULATED INNER MEMBRANE PROTEIN-RELATED"/>
    <property type="match status" value="1"/>
</dbReference>
<feature type="transmembrane region" description="Helical" evidence="2">
    <location>
        <begin position="90"/>
        <end position="112"/>
    </location>
</feature>
<proteinExistence type="predicted"/>
<keyword evidence="2" id="KW-1133">Transmembrane helix</keyword>
<evidence type="ECO:0000313" key="4">
    <source>
        <dbReference type="Proteomes" id="UP000294744"/>
    </source>
</evidence>
<reference evidence="3 4" key="1">
    <citation type="submission" date="2019-03" db="EMBL/GenBank/DDBJ databases">
        <title>Draft genome sequences of novel Actinobacteria.</title>
        <authorList>
            <person name="Sahin N."/>
            <person name="Ay H."/>
            <person name="Saygin H."/>
        </authorList>
    </citation>
    <scope>NUCLEOTIDE SEQUENCE [LARGE SCALE GENOMIC DNA]</scope>
    <source>
        <strain evidence="3 4">16K404</strain>
    </source>
</reference>
<feature type="transmembrane region" description="Helical" evidence="2">
    <location>
        <begin position="420"/>
        <end position="437"/>
    </location>
</feature>
<evidence type="ECO:0000313" key="3">
    <source>
        <dbReference type="EMBL" id="TDC87747.1"/>
    </source>
</evidence>
<comment type="caution">
    <text evidence="3">The sequence shown here is derived from an EMBL/GenBank/DDBJ whole genome shotgun (WGS) entry which is preliminary data.</text>
</comment>
<dbReference type="EMBL" id="SMKV01000051">
    <property type="protein sequence ID" value="TDC87747.1"/>
    <property type="molecule type" value="Genomic_DNA"/>
</dbReference>
<dbReference type="Pfam" id="PF03929">
    <property type="entry name" value="PepSY_TM"/>
    <property type="match status" value="1"/>
</dbReference>
<gene>
    <name evidence="3" type="ORF">E1161_25170</name>
</gene>
<accession>A0A4R4U8F5</accession>
<dbReference type="InterPro" id="IPR005625">
    <property type="entry name" value="PepSY-ass_TM"/>
</dbReference>
<keyword evidence="2" id="KW-0812">Transmembrane</keyword>
<keyword evidence="4" id="KW-1185">Reference proteome</keyword>
<sequence>MREPAAGRVAARPPRWHRRRSRAPPERSSTEPAPSGEAPRTRPGALVRNRRAHAVVAGEPRTTEVVDKAGPGVRHTPWAALRPLVLRLHFFAGVLVAPFVLITAITGLLYVLTPQLEQSIYRQQLHVPATAAQAPLSTQVNVARNALPEAEFKAVRPAATSTDTTQVIFTAEELPESYYRTVFVDPHDAEIRGVLDTYGSDQALPLRAWVSELHRGLHLGDLGRVYSELAASWLWVVVLGGIALWSGRRRATRAPRMQPPGRTRVSSWHGVTGASIGVGLLFLSATGLTWSTFAGDNVGKLRETLSWETPAVAEGLPMRVSFEQSSRRIDIGYDRVRQVATHHGLTGPLEITPAEHTGAAYIVRETGRSWPTQQDSVAIHPMTGQITDSVRFADYPLVAKLSRWGVDAHMGLLFGWPNQIALAALMISAICVILWGYRMWWLRRPTRGFGNPPARGAWRRLPIPLLLGGVLVTIGVGCAVPLLGISLLAFLCVDALLGMRATAASEGGARRPAG</sequence>
<feature type="region of interest" description="Disordered" evidence="1">
    <location>
        <begin position="1"/>
        <end position="50"/>
    </location>
</feature>
<feature type="compositionally biased region" description="Low complexity" evidence="1">
    <location>
        <begin position="1"/>
        <end position="13"/>
    </location>
</feature>
<dbReference type="OrthoDB" id="9791166at2"/>
<organism evidence="3 4">
    <name type="scientific">Saccharopolyspora aridisoli</name>
    <dbReference type="NCBI Taxonomy" id="2530385"/>
    <lineage>
        <taxon>Bacteria</taxon>
        <taxon>Bacillati</taxon>
        <taxon>Actinomycetota</taxon>
        <taxon>Actinomycetes</taxon>
        <taxon>Pseudonocardiales</taxon>
        <taxon>Pseudonocardiaceae</taxon>
        <taxon>Saccharopolyspora</taxon>
    </lineage>
</organism>
<feature type="transmembrane region" description="Helical" evidence="2">
    <location>
        <begin position="268"/>
        <end position="290"/>
    </location>
</feature>
<keyword evidence="2" id="KW-0472">Membrane</keyword>